<sequence length="142" mass="16050">MAFEVFTEPWAAAWCDEINRSEEYKRAAETWEWPLVLVMEADPDENIDEDRGVYVDLFHGECRGARPSTSQDLNQAPYVITADPFSWREVLEGKIEAIQGIMRGKLVLTRGNMVTLAGYILAAQELVKAATRIDTVFPAEEP</sequence>
<gene>
    <name evidence="1" type="ORF">C7B46_08025</name>
</gene>
<organism evidence="1 2">
    <name type="scientific">Sulfobacillus benefaciens</name>
    <dbReference type="NCBI Taxonomy" id="453960"/>
    <lineage>
        <taxon>Bacteria</taxon>
        <taxon>Bacillati</taxon>
        <taxon>Bacillota</taxon>
        <taxon>Clostridia</taxon>
        <taxon>Eubacteriales</taxon>
        <taxon>Clostridiales Family XVII. Incertae Sedis</taxon>
        <taxon>Sulfobacillus</taxon>
    </lineage>
</organism>
<dbReference type="Proteomes" id="UP000242972">
    <property type="component" value="Unassembled WGS sequence"/>
</dbReference>
<dbReference type="EMBL" id="PXYW01000016">
    <property type="protein sequence ID" value="PSR33785.1"/>
    <property type="molecule type" value="Genomic_DNA"/>
</dbReference>
<dbReference type="SUPFAM" id="SSF55718">
    <property type="entry name" value="SCP-like"/>
    <property type="match status" value="1"/>
</dbReference>
<evidence type="ECO:0000313" key="2">
    <source>
        <dbReference type="Proteomes" id="UP000242972"/>
    </source>
</evidence>
<accession>A0A2T2XGZ7</accession>
<reference evidence="1 2" key="1">
    <citation type="journal article" date="2014" name="BMC Genomics">
        <title>Comparison of environmental and isolate Sulfobacillus genomes reveals diverse carbon, sulfur, nitrogen, and hydrogen metabolisms.</title>
        <authorList>
            <person name="Justice N.B."/>
            <person name="Norman A."/>
            <person name="Brown C.T."/>
            <person name="Singh A."/>
            <person name="Thomas B.C."/>
            <person name="Banfield J.F."/>
        </authorList>
    </citation>
    <scope>NUCLEOTIDE SEQUENCE [LARGE SCALE GENOMIC DNA]</scope>
    <source>
        <strain evidence="1">AMDSBA4</strain>
    </source>
</reference>
<dbReference type="Gene3D" id="3.30.1050.10">
    <property type="entry name" value="SCP2 sterol-binding domain"/>
    <property type="match status" value="1"/>
</dbReference>
<protein>
    <submittedName>
        <fullName evidence="1">Fis family transcriptional regulator</fullName>
    </submittedName>
</protein>
<name>A0A2T2XGZ7_9FIRM</name>
<proteinExistence type="predicted"/>
<dbReference type="AlphaFoldDB" id="A0A2T2XGZ7"/>
<evidence type="ECO:0000313" key="1">
    <source>
        <dbReference type="EMBL" id="PSR33785.1"/>
    </source>
</evidence>
<dbReference type="InterPro" id="IPR036527">
    <property type="entry name" value="SCP2_sterol-bd_dom_sf"/>
</dbReference>
<comment type="caution">
    <text evidence="1">The sequence shown here is derived from an EMBL/GenBank/DDBJ whole genome shotgun (WGS) entry which is preliminary data.</text>
</comment>